<evidence type="ECO:0000313" key="2">
    <source>
        <dbReference type="EMBL" id="CCA16770.1"/>
    </source>
</evidence>
<accession>F0W6M5</accession>
<protein>
    <submittedName>
        <fullName evidence="2">AlNc14C25G2513 protein</fullName>
    </submittedName>
</protein>
<gene>
    <name evidence="2" type="primary">AlNc14C25G2513</name>
    <name evidence="2" type="ORF">ALNC14_029130</name>
</gene>
<reference evidence="2" key="1">
    <citation type="journal article" date="2011" name="PLoS Biol.">
        <title>Gene gain and loss during evolution of obligate parasitism in the white rust pathogen of Arabidopsis thaliana.</title>
        <authorList>
            <person name="Kemen E."/>
            <person name="Gardiner A."/>
            <person name="Schultz-Larsen T."/>
            <person name="Kemen A.C."/>
            <person name="Balmuth A.L."/>
            <person name="Robert-Seilaniantz A."/>
            <person name="Bailey K."/>
            <person name="Holub E."/>
            <person name="Studholme D.J."/>
            <person name="Maclean D."/>
            <person name="Jones J.D."/>
        </authorList>
    </citation>
    <scope>NUCLEOTIDE SEQUENCE</scope>
</reference>
<organism evidence="2">
    <name type="scientific">Albugo laibachii Nc14</name>
    <dbReference type="NCBI Taxonomy" id="890382"/>
    <lineage>
        <taxon>Eukaryota</taxon>
        <taxon>Sar</taxon>
        <taxon>Stramenopiles</taxon>
        <taxon>Oomycota</taxon>
        <taxon>Peronosporomycetes</taxon>
        <taxon>Albuginales</taxon>
        <taxon>Albuginaceae</taxon>
        <taxon>Albugo</taxon>
    </lineage>
</organism>
<feature type="compositionally biased region" description="Polar residues" evidence="1">
    <location>
        <begin position="21"/>
        <end position="32"/>
    </location>
</feature>
<dbReference type="EMBL" id="FR824070">
    <property type="protein sequence ID" value="CCA16770.1"/>
    <property type="molecule type" value="Genomic_DNA"/>
</dbReference>
<dbReference type="HOGENOM" id="CLU_2228215_0_0_1"/>
<name>F0W6M5_9STRA</name>
<dbReference type="AlphaFoldDB" id="F0W6M5"/>
<feature type="region of interest" description="Disordered" evidence="1">
    <location>
        <begin position="1"/>
        <end position="33"/>
    </location>
</feature>
<sequence length="106" mass="11242">MSPTPVEQVAQDQAQAPAATHINNDGASTASSAGEDMARLLDMVTELKGDIGARLTRLEAWGFEYDQALVVSAGSSTIRAYGETRAGLGRNMKISSLEDEFLRSPA</sequence>
<reference evidence="2" key="2">
    <citation type="submission" date="2011-02" db="EMBL/GenBank/DDBJ databases">
        <authorList>
            <person name="MacLean D."/>
        </authorList>
    </citation>
    <scope>NUCLEOTIDE SEQUENCE</scope>
</reference>
<evidence type="ECO:0000256" key="1">
    <source>
        <dbReference type="SAM" id="MobiDB-lite"/>
    </source>
</evidence>
<proteinExistence type="predicted"/>
<feature type="compositionally biased region" description="Low complexity" evidence="1">
    <location>
        <begin position="8"/>
        <end position="19"/>
    </location>
</feature>